<dbReference type="PRINTS" id="PR00081">
    <property type="entry name" value="GDHRDH"/>
</dbReference>
<evidence type="ECO:0000313" key="1">
    <source>
        <dbReference type="EMBL" id="OAA58121.1"/>
    </source>
</evidence>
<dbReference type="GO" id="GO:0016616">
    <property type="term" value="F:oxidoreductase activity, acting on the CH-OH group of donors, NAD or NADP as acceptor"/>
    <property type="evidence" value="ECO:0007669"/>
    <property type="project" value="TreeGrafter"/>
</dbReference>
<evidence type="ECO:0000313" key="2">
    <source>
        <dbReference type="Proteomes" id="UP000076874"/>
    </source>
</evidence>
<dbReference type="InterPro" id="IPR036291">
    <property type="entry name" value="NAD(P)-bd_dom_sf"/>
</dbReference>
<protein>
    <submittedName>
        <fullName evidence="1">NAD(P)-binding domain protein</fullName>
    </submittedName>
</protein>
<organism evidence="1 2">
    <name type="scientific">Niveomyces insectorum RCEF 264</name>
    <dbReference type="NCBI Taxonomy" id="1081102"/>
    <lineage>
        <taxon>Eukaryota</taxon>
        <taxon>Fungi</taxon>
        <taxon>Dikarya</taxon>
        <taxon>Ascomycota</taxon>
        <taxon>Pezizomycotina</taxon>
        <taxon>Sordariomycetes</taxon>
        <taxon>Hypocreomycetidae</taxon>
        <taxon>Hypocreales</taxon>
        <taxon>Cordycipitaceae</taxon>
        <taxon>Niveomyces</taxon>
    </lineage>
</organism>
<dbReference type="SUPFAM" id="SSF51735">
    <property type="entry name" value="NAD(P)-binding Rossmann-fold domains"/>
    <property type="match status" value="1"/>
</dbReference>
<accession>A0A167QZB4</accession>
<proteinExistence type="predicted"/>
<dbReference type="InterPro" id="IPR002347">
    <property type="entry name" value="SDR_fam"/>
</dbReference>
<dbReference type="Gene3D" id="3.40.50.720">
    <property type="entry name" value="NAD(P)-binding Rossmann-like Domain"/>
    <property type="match status" value="1"/>
</dbReference>
<dbReference type="InterPro" id="IPR052184">
    <property type="entry name" value="SDR_enzymes"/>
</dbReference>
<keyword evidence="2" id="KW-1185">Reference proteome</keyword>
<dbReference type="PANTHER" id="PTHR45458">
    <property type="entry name" value="SHORT-CHAIN DEHYDROGENASE/REDUCTASE SDR"/>
    <property type="match status" value="1"/>
</dbReference>
<dbReference type="Pfam" id="PF00106">
    <property type="entry name" value="adh_short"/>
    <property type="match status" value="1"/>
</dbReference>
<name>A0A167QZB4_9HYPO</name>
<dbReference type="Proteomes" id="UP000076874">
    <property type="component" value="Unassembled WGS sequence"/>
</dbReference>
<reference evidence="1 2" key="1">
    <citation type="journal article" date="2016" name="Genome Biol. Evol.">
        <title>Divergent and convergent evolution of fungal pathogenicity.</title>
        <authorList>
            <person name="Shang Y."/>
            <person name="Xiao G."/>
            <person name="Zheng P."/>
            <person name="Cen K."/>
            <person name="Zhan S."/>
            <person name="Wang C."/>
        </authorList>
    </citation>
    <scope>NUCLEOTIDE SEQUENCE [LARGE SCALE GENOMIC DNA]</scope>
    <source>
        <strain evidence="1 2">RCEF 264</strain>
    </source>
</reference>
<dbReference type="OrthoDB" id="7289984at2759"/>
<sequence length="266" mass="28815">MPSYVIVGASRGLGYEWLRQLSKDAGNTVIGLARTPGPVEDKLRADNITNVKVFQADMADHRTLNAAAARVSALTNGALDYLVINGVFSDPQTMSVTPRGFIGKEDVLRKDMISGLDVNVLGAAYSINAFLPLIEKGTVKKIVAISTGMADPEALLDWGFSQFVTYSTIKAALNMIVVKYAIELKKDGITVLAVSPGLVNTRETPPTPQEVQEFTALVKTMQTTYPNFQGPISPEESVTAVRKVIDSVGIEQTGQFVSHWGNKKWL</sequence>
<dbReference type="AlphaFoldDB" id="A0A167QZB4"/>
<comment type="caution">
    <text evidence="1">The sequence shown here is derived from an EMBL/GenBank/DDBJ whole genome shotgun (WGS) entry which is preliminary data.</text>
</comment>
<dbReference type="EMBL" id="AZHD01000013">
    <property type="protein sequence ID" value="OAA58121.1"/>
    <property type="molecule type" value="Genomic_DNA"/>
</dbReference>
<gene>
    <name evidence="1" type="ORF">SPI_07006</name>
</gene>
<dbReference type="PANTHER" id="PTHR45458:SF3">
    <property type="entry name" value="CHAIN DEHYDROGENASE (ATSC), PUTATIVE-RELATED"/>
    <property type="match status" value="1"/>
</dbReference>